<comment type="caution">
    <text evidence="29">The sequence shown here is derived from an EMBL/GenBank/DDBJ whole genome shotgun (WGS) entry which is preliminary data.</text>
</comment>
<evidence type="ECO:0000256" key="25">
    <source>
        <dbReference type="SAM" id="SignalP"/>
    </source>
</evidence>
<dbReference type="InterPro" id="IPR001881">
    <property type="entry name" value="EGF-like_Ca-bd_dom"/>
</dbReference>
<comment type="caution">
    <text evidence="23">Lacks conserved residue(s) required for the propagation of feature annotation.</text>
</comment>
<dbReference type="FunFam" id="2.10.25.10:FF:000255">
    <property type="entry name" value="Sushi, nidogen and EGF-like domains 1"/>
    <property type="match status" value="1"/>
</dbReference>
<evidence type="ECO:0000256" key="15">
    <source>
        <dbReference type="ARBA" id="ARBA00022837"/>
    </source>
</evidence>
<dbReference type="FunFam" id="4.10.740.10:FF:000001">
    <property type="entry name" value="vitamin K-dependent protein S"/>
    <property type="match status" value="2"/>
</dbReference>
<feature type="domain" description="EGF-like" evidence="26">
    <location>
        <begin position="487"/>
        <end position="523"/>
    </location>
</feature>
<evidence type="ECO:0000256" key="20">
    <source>
        <dbReference type="ARBA" id="ARBA00023180"/>
    </source>
</evidence>
<dbReference type="InterPro" id="IPR001254">
    <property type="entry name" value="Trypsin_dom"/>
</dbReference>
<evidence type="ECO:0000256" key="21">
    <source>
        <dbReference type="PIRSR" id="PIRSR001155-1"/>
    </source>
</evidence>
<dbReference type="InterPro" id="IPR017857">
    <property type="entry name" value="Coagulation_fac-like_Gla_dom"/>
</dbReference>
<evidence type="ECO:0000256" key="6">
    <source>
        <dbReference type="ARBA" id="ARBA00022536"/>
    </source>
</evidence>
<gene>
    <name evidence="29" type="ORF">HF521_013000</name>
</gene>
<dbReference type="PROSITE" id="PS01186">
    <property type="entry name" value="EGF_2"/>
    <property type="match status" value="1"/>
</dbReference>
<keyword evidence="11 25" id="KW-0732">Signal</keyword>
<evidence type="ECO:0000256" key="16">
    <source>
        <dbReference type="ARBA" id="ARBA00022989"/>
    </source>
</evidence>
<keyword evidence="6 23" id="KW-0245">EGF-like domain</keyword>
<evidence type="ECO:0000256" key="19">
    <source>
        <dbReference type="ARBA" id="ARBA00023157"/>
    </source>
</evidence>
<dbReference type="InterPro" id="IPR000742">
    <property type="entry name" value="EGF"/>
</dbReference>
<dbReference type="GO" id="GO:0051093">
    <property type="term" value="P:negative regulation of developmental process"/>
    <property type="evidence" value="ECO:0007669"/>
    <property type="project" value="UniProtKB-ARBA"/>
</dbReference>
<dbReference type="InterPro" id="IPR009003">
    <property type="entry name" value="Peptidase_S1_PA"/>
</dbReference>
<feature type="domain" description="EGF-like" evidence="26">
    <location>
        <begin position="94"/>
        <end position="130"/>
    </location>
</feature>
<dbReference type="InterPro" id="IPR001314">
    <property type="entry name" value="Peptidase_S1A"/>
</dbReference>
<feature type="chain" id="PRO_5035908275" description="Coagulation factor VII" evidence="25">
    <location>
        <begin position="26"/>
        <end position="831"/>
    </location>
</feature>
<dbReference type="GO" id="GO:0060255">
    <property type="term" value="P:regulation of macromolecule metabolic process"/>
    <property type="evidence" value="ECO:0007669"/>
    <property type="project" value="UniProtKB-ARBA"/>
</dbReference>
<dbReference type="Pfam" id="PF00008">
    <property type="entry name" value="EGF"/>
    <property type="match status" value="2"/>
</dbReference>
<dbReference type="PROSITE" id="PS50240">
    <property type="entry name" value="TRYPSIN_DOM"/>
    <property type="match status" value="2"/>
</dbReference>
<evidence type="ECO:0000256" key="18">
    <source>
        <dbReference type="ARBA" id="ARBA00023145"/>
    </source>
</evidence>
<keyword evidence="8 24" id="KW-0645">Protease</keyword>
<dbReference type="SMART" id="SM00179">
    <property type="entry name" value="EGF_CA"/>
    <property type="match status" value="2"/>
</dbReference>
<dbReference type="GO" id="GO:0048468">
    <property type="term" value="P:cell development"/>
    <property type="evidence" value="ECO:0007669"/>
    <property type="project" value="UniProtKB-ARBA"/>
</dbReference>
<evidence type="ECO:0000256" key="5">
    <source>
        <dbReference type="ARBA" id="ARBA00022525"/>
    </source>
</evidence>
<feature type="disulfide bond" evidence="22">
    <location>
        <begin position="354"/>
        <end position="368"/>
    </location>
</feature>
<name>A0A8T0ABX4_SILME</name>
<dbReference type="GO" id="GO:0008593">
    <property type="term" value="P:regulation of Notch signaling pathway"/>
    <property type="evidence" value="ECO:0007669"/>
    <property type="project" value="UniProtKB-ARBA"/>
</dbReference>
<evidence type="ECO:0000256" key="23">
    <source>
        <dbReference type="PROSITE-ProRule" id="PRU00076"/>
    </source>
</evidence>
<keyword evidence="7" id="KW-0597">Phosphoprotein</keyword>
<dbReference type="PROSITE" id="PS00011">
    <property type="entry name" value="GLA_1"/>
    <property type="match status" value="2"/>
</dbReference>
<dbReference type="SUPFAM" id="SSF57630">
    <property type="entry name" value="GLA-domain"/>
    <property type="match status" value="2"/>
</dbReference>
<evidence type="ECO:0000259" key="26">
    <source>
        <dbReference type="PROSITE" id="PS50026"/>
    </source>
</evidence>
<keyword evidence="12" id="KW-0677">Repeat</keyword>
<dbReference type="CDD" id="cd00190">
    <property type="entry name" value="Tryp_SPc"/>
    <property type="match status" value="2"/>
</dbReference>
<dbReference type="Gene3D" id="4.10.740.10">
    <property type="entry name" value="Coagulation Factor IX"/>
    <property type="match status" value="2"/>
</dbReference>
<dbReference type="InterPro" id="IPR024175">
    <property type="entry name" value="Pept_S1A_C1r/C1S/mannan-bd"/>
</dbReference>
<dbReference type="InterPro" id="IPR033116">
    <property type="entry name" value="TRYPSIN_SER"/>
</dbReference>
<evidence type="ECO:0000313" key="30">
    <source>
        <dbReference type="Proteomes" id="UP000606274"/>
    </source>
</evidence>
<evidence type="ECO:0000256" key="8">
    <source>
        <dbReference type="ARBA" id="ARBA00022670"/>
    </source>
</evidence>
<dbReference type="GO" id="GO:0080090">
    <property type="term" value="P:regulation of primary metabolic process"/>
    <property type="evidence" value="ECO:0007669"/>
    <property type="project" value="UniProtKB-ARBA"/>
</dbReference>
<dbReference type="SMART" id="SM00069">
    <property type="entry name" value="GLA"/>
    <property type="match status" value="2"/>
</dbReference>
<dbReference type="PRINTS" id="PR00001">
    <property type="entry name" value="GLABLOOD"/>
</dbReference>
<dbReference type="InterPro" id="IPR018114">
    <property type="entry name" value="TRYPSIN_HIS"/>
</dbReference>
<dbReference type="GO" id="GO:0048592">
    <property type="term" value="P:eye morphogenesis"/>
    <property type="evidence" value="ECO:0007669"/>
    <property type="project" value="UniProtKB-ARBA"/>
</dbReference>
<evidence type="ECO:0000256" key="22">
    <source>
        <dbReference type="PIRSR" id="PIRSR001155-2"/>
    </source>
</evidence>
<keyword evidence="10" id="KW-0812">Transmembrane</keyword>
<keyword evidence="14 24" id="KW-0378">Hydrolase</keyword>
<evidence type="ECO:0000256" key="13">
    <source>
        <dbReference type="ARBA" id="ARBA00022782"/>
    </source>
</evidence>
<reference evidence="29" key="1">
    <citation type="submission" date="2020-08" db="EMBL/GenBank/DDBJ databases">
        <title>Chromosome-level assembly of Southern catfish (Silurus meridionalis) provides insights into visual adaptation to the nocturnal and benthic lifestyles.</title>
        <authorList>
            <person name="Zhang Y."/>
            <person name="Wang D."/>
            <person name="Peng Z."/>
        </authorList>
    </citation>
    <scope>NUCLEOTIDE SEQUENCE</scope>
    <source>
        <strain evidence="29">SWU-2019-XX</strain>
        <tissue evidence="29">Muscle</tissue>
    </source>
</reference>
<dbReference type="GO" id="GO:0016324">
    <property type="term" value="C:apical plasma membrane"/>
    <property type="evidence" value="ECO:0007669"/>
    <property type="project" value="UniProtKB-SubCell"/>
</dbReference>
<dbReference type="Pfam" id="PF14670">
    <property type="entry name" value="FXa_inhibition"/>
    <property type="match status" value="2"/>
</dbReference>
<evidence type="ECO:0000256" key="14">
    <source>
        <dbReference type="ARBA" id="ARBA00022801"/>
    </source>
</evidence>
<dbReference type="GO" id="GO:0051241">
    <property type="term" value="P:negative regulation of multicellular organismal process"/>
    <property type="evidence" value="ECO:0007669"/>
    <property type="project" value="UniProtKB-ARBA"/>
</dbReference>
<dbReference type="AlphaFoldDB" id="A0A8T0ABX4"/>
<dbReference type="SUPFAM" id="SSF57196">
    <property type="entry name" value="EGF/Laminin"/>
    <property type="match status" value="3"/>
</dbReference>
<dbReference type="Gene3D" id="2.40.10.10">
    <property type="entry name" value="Trypsin-like serine proteases"/>
    <property type="match status" value="4"/>
</dbReference>
<dbReference type="Proteomes" id="UP000606274">
    <property type="component" value="Unassembled WGS sequence"/>
</dbReference>
<keyword evidence="9" id="KW-0165">Cleavage on pair of basic residues</keyword>
<dbReference type="PANTHER" id="PTHR24278:SF26">
    <property type="entry name" value="COAGULATION FACTOR VII"/>
    <property type="match status" value="1"/>
</dbReference>
<dbReference type="GO" id="GO:0005615">
    <property type="term" value="C:extracellular space"/>
    <property type="evidence" value="ECO:0007669"/>
    <property type="project" value="TreeGrafter"/>
</dbReference>
<protein>
    <recommendedName>
        <fullName evidence="31">Coagulation factor VII</fullName>
    </recommendedName>
</protein>
<dbReference type="InterPro" id="IPR043504">
    <property type="entry name" value="Peptidase_S1_PA_chymotrypsin"/>
</dbReference>
<evidence type="ECO:0000256" key="12">
    <source>
        <dbReference type="ARBA" id="ARBA00022737"/>
    </source>
</evidence>
<dbReference type="EMBL" id="JABFDY010000024">
    <property type="protein sequence ID" value="KAF7689647.1"/>
    <property type="molecule type" value="Genomic_DNA"/>
</dbReference>
<keyword evidence="19 22" id="KW-1015">Disulfide bond</keyword>
<dbReference type="PROSITE" id="PS50026">
    <property type="entry name" value="EGF_3"/>
    <property type="match status" value="2"/>
</dbReference>
<keyword evidence="16" id="KW-1133">Transmembrane helix</keyword>
<dbReference type="FunFam" id="2.40.10.10:FF:000013">
    <property type="entry name" value="Coagulation factor X"/>
    <property type="match status" value="2"/>
</dbReference>
<feature type="domain" description="Gla" evidence="28">
    <location>
        <begin position="441"/>
        <end position="487"/>
    </location>
</feature>
<dbReference type="GO" id="GO:0005509">
    <property type="term" value="F:calcium ion binding"/>
    <property type="evidence" value="ECO:0007669"/>
    <property type="project" value="InterPro"/>
</dbReference>
<proteinExistence type="predicted"/>
<evidence type="ECO:0000259" key="27">
    <source>
        <dbReference type="PROSITE" id="PS50240"/>
    </source>
</evidence>
<keyword evidence="17" id="KW-0472">Membrane</keyword>
<feature type="active site" description="Charge relay system" evidence="21">
    <location>
        <position position="383"/>
    </location>
</feature>
<dbReference type="Gene3D" id="2.10.25.10">
    <property type="entry name" value="Laminin"/>
    <property type="match status" value="4"/>
</dbReference>
<feature type="domain" description="Peptidase S1" evidence="27">
    <location>
        <begin position="595"/>
        <end position="828"/>
    </location>
</feature>
<evidence type="ECO:0000256" key="11">
    <source>
        <dbReference type="ARBA" id="ARBA00022729"/>
    </source>
</evidence>
<feature type="disulfide bond" evidence="23">
    <location>
        <begin position="513"/>
        <end position="522"/>
    </location>
</feature>
<evidence type="ECO:0000256" key="3">
    <source>
        <dbReference type="ARBA" id="ARBA00022473"/>
    </source>
</evidence>
<keyword evidence="20" id="KW-0325">Glycoprotein</keyword>
<dbReference type="GO" id="GO:0004252">
    <property type="term" value="F:serine-type endopeptidase activity"/>
    <property type="evidence" value="ECO:0007669"/>
    <property type="project" value="InterPro"/>
</dbReference>
<dbReference type="InterPro" id="IPR000294">
    <property type="entry name" value="GLA_domain"/>
</dbReference>
<dbReference type="CDD" id="cd00054">
    <property type="entry name" value="EGF_CA"/>
    <property type="match status" value="2"/>
</dbReference>
<keyword evidence="30" id="KW-1185">Reference proteome</keyword>
<evidence type="ECO:0000256" key="2">
    <source>
        <dbReference type="ARBA" id="ARBA00004613"/>
    </source>
</evidence>
<dbReference type="InterPro" id="IPR050442">
    <property type="entry name" value="Peptidase_S1_coag_factors"/>
</dbReference>
<dbReference type="PRINTS" id="PR00722">
    <property type="entry name" value="CHYMOTRYPSIN"/>
</dbReference>
<organism evidence="29 30">
    <name type="scientific">Silurus meridionalis</name>
    <name type="common">Southern catfish</name>
    <name type="synonym">Silurus soldatovi meridionalis</name>
    <dbReference type="NCBI Taxonomy" id="175797"/>
    <lineage>
        <taxon>Eukaryota</taxon>
        <taxon>Metazoa</taxon>
        <taxon>Chordata</taxon>
        <taxon>Craniata</taxon>
        <taxon>Vertebrata</taxon>
        <taxon>Euteleostomi</taxon>
        <taxon>Actinopterygii</taxon>
        <taxon>Neopterygii</taxon>
        <taxon>Teleostei</taxon>
        <taxon>Ostariophysi</taxon>
        <taxon>Siluriformes</taxon>
        <taxon>Siluridae</taxon>
        <taxon>Silurus</taxon>
    </lineage>
</organism>
<dbReference type="PROSITE" id="PS50998">
    <property type="entry name" value="GLA_2"/>
    <property type="match status" value="2"/>
</dbReference>
<evidence type="ECO:0000256" key="1">
    <source>
        <dbReference type="ARBA" id="ARBA00004247"/>
    </source>
</evidence>
<feature type="domain" description="Gla" evidence="28">
    <location>
        <begin position="48"/>
        <end position="94"/>
    </location>
</feature>
<feature type="domain" description="Peptidase S1" evidence="27">
    <location>
        <begin position="197"/>
        <end position="451"/>
    </location>
</feature>
<dbReference type="GO" id="GO:0003002">
    <property type="term" value="P:regionalization"/>
    <property type="evidence" value="ECO:0007669"/>
    <property type="project" value="UniProtKB-ARBA"/>
</dbReference>
<keyword evidence="5" id="KW-0964">Secreted</keyword>
<evidence type="ECO:0000256" key="24">
    <source>
        <dbReference type="RuleBase" id="RU363034"/>
    </source>
</evidence>
<feature type="disulfide bond" evidence="22">
    <location>
        <begin position="379"/>
        <end position="407"/>
    </location>
</feature>
<comment type="subcellular location">
    <subcellularLocation>
        <location evidence="1">Apical cell membrane</location>
        <topology evidence="1">Single-pass type I membrane protein</topology>
    </subcellularLocation>
    <subcellularLocation>
        <location evidence="2">Secreted</location>
    </subcellularLocation>
</comment>
<dbReference type="GO" id="GO:0030182">
    <property type="term" value="P:neuron differentiation"/>
    <property type="evidence" value="ECO:0007669"/>
    <property type="project" value="UniProtKB-ARBA"/>
</dbReference>
<dbReference type="SUPFAM" id="SSF50494">
    <property type="entry name" value="Trypsin-like serine proteases"/>
    <property type="match status" value="2"/>
</dbReference>
<dbReference type="GO" id="GO:0006508">
    <property type="term" value="P:proteolysis"/>
    <property type="evidence" value="ECO:0007669"/>
    <property type="project" value="UniProtKB-KW"/>
</dbReference>
<dbReference type="PROSITE" id="PS00134">
    <property type="entry name" value="TRYPSIN_HIS"/>
    <property type="match status" value="2"/>
</dbReference>
<keyword evidence="18" id="KW-0865">Zymogen</keyword>
<dbReference type="InterPro" id="IPR035972">
    <property type="entry name" value="GLA-like_dom_SF"/>
</dbReference>
<keyword evidence="3" id="KW-0217">Developmental protein</keyword>
<evidence type="ECO:0000256" key="17">
    <source>
        <dbReference type="ARBA" id="ARBA00023136"/>
    </source>
</evidence>
<feature type="active site" description="Charge relay system" evidence="21">
    <location>
        <position position="237"/>
    </location>
</feature>
<dbReference type="GO" id="GO:0006956">
    <property type="term" value="P:complement activation"/>
    <property type="evidence" value="ECO:0007669"/>
    <property type="project" value="InterPro"/>
</dbReference>
<evidence type="ECO:0000256" key="10">
    <source>
        <dbReference type="ARBA" id="ARBA00022692"/>
    </source>
</evidence>
<dbReference type="PROSITE" id="PS00022">
    <property type="entry name" value="EGF_1"/>
    <property type="match status" value="2"/>
</dbReference>
<keyword evidence="13" id="KW-0221">Differentiation</keyword>
<keyword evidence="24" id="KW-0720">Serine protease</keyword>
<accession>A0A8T0ABX4</accession>
<evidence type="ECO:0008006" key="31">
    <source>
        <dbReference type="Google" id="ProtNLM"/>
    </source>
</evidence>
<evidence type="ECO:0000259" key="28">
    <source>
        <dbReference type="PROSITE" id="PS50998"/>
    </source>
</evidence>
<keyword evidence="15" id="KW-0106">Calcium</keyword>
<evidence type="ECO:0000256" key="7">
    <source>
        <dbReference type="ARBA" id="ARBA00022553"/>
    </source>
</evidence>
<dbReference type="GO" id="GO:0009967">
    <property type="term" value="P:positive regulation of signal transduction"/>
    <property type="evidence" value="ECO:0007669"/>
    <property type="project" value="UniProtKB-ARBA"/>
</dbReference>
<keyword evidence="4" id="KW-1003">Cell membrane</keyword>
<evidence type="ECO:0000313" key="29">
    <source>
        <dbReference type="EMBL" id="KAF7689647.1"/>
    </source>
</evidence>
<dbReference type="SMART" id="SM00181">
    <property type="entry name" value="EGF"/>
    <property type="match status" value="4"/>
</dbReference>
<dbReference type="PIRSF" id="PIRSF001155">
    <property type="entry name" value="C1r_C1s_MASP"/>
    <property type="match status" value="1"/>
</dbReference>
<dbReference type="FunFam" id="2.10.25.10:FF:000565">
    <property type="entry name" value="Predicted protein"/>
    <property type="match status" value="1"/>
</dbReference>
<dbReference type="SMART" id="SM00020">
    <property type="entry name" value="Tryp_SPc"/>
    <property type="match status" value="2"/>
</dbReference>
<sequence length="831" mass="93220">MESFSRRIHLFLFISTQLCIQACFGVPAAPVFLNRSEANQMLQLRYRRANSFLEELKRGNVERECTEEKCSYEEAREIFSMPEQLDEFWKKYTEVDQCQTGPCANGATCVSQGSTYICICAPKYQGRNCDKETLPQTFYGCLYKNGGCEHFCTEEPDSVRQCHCATGYSLAANNKSCVSQVPFPCGKPVTTSPGPRIVKGQVCPKGQCPWQALLKLRGVVKCGGVILNYAWILTAAHCVWQANLLELQVTVGEHILTVSEGTEQHRRVSKIIIHPLYNSTSYDVDIALLHLRRNISLGPFVIPICLPPAQGTFVRTLGAVRTSVVSGWGRLSQHGAQSNLLQRLEVPRVSLEKCKAHSGLSLTNNMLCAGFKEGGRDACRGDSGGPLVTCYNNTWFLTGIVSWGKGCARADMYVMSFCCCHPSVFIRSKVANEVLTRTKRANSGWFEELKMGDLERECIEEKCSYEEAREVFEQTEVTNEFWNNYIVENLCMPNPCENDGTCTQMKQSYTCLCPAGFHGRNCEHVFKLIPDSCLDKNGGCEHFCEEKTRRRNCSCAEGYFLGTDGQSCLTNETFPCGKVQLFKSNTSEQDSRARIVGGAECPRGLCPWQVLLKYGQKNFCGGVIYKPTWIITASHCLEKLAVKFLKIVAGEYDIEVEEGSEQTIEVDEIVMHPNYSSATTDNDIALLRLRRPIVYSMYAIPVCLPRKTMAERELWRVRFHTVSGWGQRAEGGPTARYLRRLKVPRIHTQDCLRESQVSLTLNMFCAGYFEGKEDSCKGDSGGPLVTIYGNTTFLLGIVSWGKGCARPGHYGIYTRVSNYLDWIHKRTSVLK</sequence>
<dbReference type="PANTHER" id="PTHR24278">
    <property type="entry name" value="COAGULATION FACTOR"/>
    <property type="match status" value="1"/>
</dbReference>
<feature type="signal peptide" evidence="25">
    <location>
        <begin position="1"/>
        <end position="25"/>
    </location>
</feature>
<evidence type="ECO:0000256" key="4">
    <source>
        <dbReference type="ARBA" id="ARBA00022475"/>
    </source>
</evidence>
<dbReference type="PROSITE" id="PS00135">
    <property type="entry name" value="TRYPSIN_SER"/>
    <property type="match status" value="2"/>
</dbReference>
<dbReference type="Pfam" id="PF00089">
    <property type="entry name" value="Trypsin"/>
    <property type="match status" value="2"/>
</dbReference>
<feature type="active site" description="Charge relay system" evidence="21">
    <location>
        <position position="285"/>
    </location>
</feature>
<evidence type="ECO:0000256" key="9">
    <source>
        <dbReference type="ARBA" id="ARBA00022685"/>
    </source>
</evidence>
<feature type="disulfide bond" evidence="23">
    <location>
        <begin position="120"/>
        <end position="129"/>
    </location>
</feature>
<dbReference type="Pfam" id="PF00594">
    <property type="entry name" value="Gla"/>
    <property type="match status" value="2"/>
</dbReference>